<keyword evidence="2" id="KW-0624">Polysaccharide degradation</keyword>
<dbReference type="AlphaFoldDB" id="A0A1H9TV98"/>
<feature type="domain" description="Fibronectin type-III" evidence="4">
    <location>
        <begin position="46"/>
        <end position="156"/>
    </location>
</feature>
<keyword evidence="2" id="KW-0326">Glycosidase</keyword>
<organism evidence="5 6">
    <name type="scientific">Pedococcus cremeus</name>
    <dbReference type="NCBI Taxonomy" id="587636"/>
    <lineage>
        <taxon>Bacteria</taxon>
        <taxon>Bacillati</taxon>
        <taxon>Actinomycetota</taxon>
        <taxon>Actinomycetes</taxon>
        <taxon>Micrococcales</taxon>
        <taxon>Intrasporangiaceae</taxon>
        <taxon>Pedococcus</taxon>
    </lineage>
</organism>
<dbReference type="Proteomes" id="UP000199019">
    <property type="component" value="Unassembled WGS sequence"/>
</dbReference>
<dbReference type="PROSITE" id="PS50853">
    <property type="entry name" value="FN3"/>
    <property type="match status" value="1"/>
</dbReference>
<keyword evidence="2 5" id="KW-0378">Hydrolase</keyword>
<dbReference type="Gene3D" id="2.60.120.180">
    <property type="match status" value="1"/>
</dbReference>
<keyword evidence="6" id="KW-1185">Reference proteome</keyword>
<evidence type="ECO:0000256" key="2">
    <source>
        <dbReference type="RuleBase" id="RU361163"/>
    </source>
</evidence>
<evidence type="ECO:0000313" key="6">
    <source>
        <dbReference type="Proteomes" id="UP000199019"/>
    </source>
</evidence>
<dbReference type="Gene3D" id="2.60.40.10">
    <property type="entry name" value="Immunoglobulins"/>
    <property type="match status" value="1"/>
</dbReference>
<dbReference type="GO" id="GO:0000272">
    <property type="term" value="P:polysaccharide catabolic process"/>
    <property type="evidence" value="ECO:0007669"/>
    <property type="project" value="UniProtKB-KW"/>
</dbReference>
<evidence type="ECO:0000256" key="1">
    <source>
        <dbReference type="ARBA" id="ARBA00005519"/>
    </source>
</evidence>
<name>A0A1H9TV98_9MICO</name>
<dbReference type="InterPro" id="IPR003961">
    <property type="entry name" value="FN3_dom"/>
</dbReference>
<feature type="region of interest" description="Disordered" evidence="3">
    <location>
        <begin position="136"/>
        <end position="228"/>
    </location>
</feature>
<protein>
    <submittedName>
        <fullName evidence="5">Glycosyl hydrolase family 12</fullName>
    </submittedName>
</protein>
<comment type="similarity">
    <text evidence="1 2">Belongs to the glycosyl hydrolase 12 (cellulase H) family.</text>
</comment>
<sequence length="439" mass="44922">MKQSPLVATVKPRHLVASVVALLTFAGLVALGVLGPANAATTSGRPPVVKTADATAVTDTSATLNGTVNPRRTSTTAHFEWGTSTRYGSTTPARSVGSGNSSKAFSEGVTGLAPGTSYHFRLVATSAAGTTYGTDRVLTTTGTTSTSTSSTTTSPTSTTSTTSSPTSTTSTTSSPTSTTSTTSSPTSTTSSTSTTSTSSTTSPTSTTSTTSSPTSTTTTPAGSVCTNPYFTTSDPNGGITDGGYYVHNNLWNAASYPGTKGTTQVCSYHSWNHIGTATNNGDGAVKTYPNVHKDYSGRTISSFSKLTSTFAATSPGTGIYDVAYDLWLNGVPNDEVMIWTDNQKQVPAGSRFATGVSLGGHSWDVYATSGNGYIAFVPSNGARLTSGTVDIKAMLSYLVAQGRVASSSTVDQICYGVEIVDTGGSPATWNFTDFSITDS</sequence>
<dbReference type="InterPro" id="IPR002594">
    <property type="entry name" value="GH12"/>
</dbReference>
<dbReference type="SUPFAM" id="SSF49899">
    <property type="entry name" value="Concanavalin A-like lectins/glucanases"/>
    <property type="match status" value="1"/>
</dbReference>
<dbReference type="PANTHER" id="PTHR34002">
    <property type="entry name" value="BLR1656 PROTEIN"/>
    <property type="match status" value="1"/>
</dbReference>
<feature type="compositionally biased region" description="Polar residues" evidence="3">
    <location>
        <begin position="82"/>
        <end position="104"/>
    </location>
</feature>
<dbReference type="Pfam" id="PF01670">
    <property type="entry name" value="Glyco_hydro_12"/>
    <property type="match status" value="1"/>
</dbReference>
<feature type="compositionally biased region" description="Low complexity" evidence="3">
    <location>
        <begin position="139"/>
        <end position="220"/>
    </location>
</feature>
<keyword evidence="2" id="KW-0119">Carbohydrate metabolism</keyword>
<dbReference type="STRING" id="587636.SAMN05216199_1785"/>
<accession>A0A1H9TV98</accession>
<proteinExistence type="inferred from homology"/>
<dbReference type="GO" id="GO:0008810">
    <property type="term" value="F:cellulase activity"/>
    <property type="evidence" value="ECO:0007669"/>
    <property type="project" value="InterPro"/>
</dbReference>
<evidence type="ECO:0000256" key="3">
    <source>
        <dbReference type="SAM" id="MobiDB-lite"/>
    </source>
</evidence>
<dbReference type="PANTHER" id="PTHR34002:SF9">
    <property type="entry name" value="XYLOGLUCAN-SPECIFIC ENDO-BETA-1,4-GLUCANASE A"/>
    <property type="match status" value="1"/>
</dbReference>
<dbReference type="InterPro" id="IPR013319">
    <property type="entry name" value="GH11/12"/>
</dbReference>
<feature type="region of interest" description="Disordered" evidence="3">
    <location>
        <begin position="82"/>
        <end position="106"/>
    </location>
</feature>
<evidence type="ECO:0000259" key="4">
    <source>
        <dbReference type="PROSITE" id="PS50853"/>
    </source>
</evidence>
<dbReference type="InterPro" id="IPR013783">
    <property type="entry name" value="Ig-like_fold"/>
</dbReference>
<evidence type="ECO:0000313" key="5">
    <source>
        <dbReference type="EMBL" id="SES01280.1"/>
    </source>
</evidence>
<dbReference type="EMBL" id="FOHB01000002">
    <property type="protein sequence ID" value="SES01280.1"/>
    <property type="molecule type" value="Genomic_DNA"/>
</dbReference>
<reference evidence="6" key="1">
    <citation type="submission" date="2016-10" db="EMBL/GenBank/DDBJ databases">
        <authorList>
            <person name="Varghese N."/>
            <person name="Submissions S."/>
        </authorList>
    </citation>
    <scope>NUCLEOTIDE SEQUENCE [LARGE SCALE GENOMIC DNA]</scope>
    <source>
        <strain evidence="6">CGMCC 1.6963</strain>
    </source>
</reference>
<gene>
    <name evidence="5" type="ORF">SAMN05216199_1785</name>
</gene>
<dbReference type="InterPro" id="IPR013320">
    <property type="entry name" value="ConA-like_dom_sf"/>
</dbReference>